<dbReference type="InterPro" id="IPR036770">
    <property type="entry name" value="Ankyrin_rpt-contain_sf"/>
</dbReference>
<dbReference type="OrthoDB" id="409306at2759"/>
<dbReference type="AlphaFoldDB" id="A0A812SGB3"/>
<sequence>MACCLSGKSPTPLEIYARSLPKDADATPIFFPMYAVATDVLLKMTRIEPHEKLKADGRLVLFSDDMGRAVFVSHQWLAKRHPDPDFKQMRTLQDALRRLLSSHGFVSLDVVTESLVSAASPFPMQELQEEALFFWYDFFSCPQLEPTFSAEQDGGQANAIKSIPAYIARCHFFFALCPVLDCPFEGKVLSAAGWSRRGWCRAERAARELSPSSSWILIQSDTCMEVVGTAGSFPSGSVGEGDFEIAEDRQKLAPVMKQMLVQKLNHCLRVGDLPGFRRHFNLQAVHLRGLDIEPVSGLLPCGPQCRVAEFLYQNGLRRVGEADSAGWRPLHYAALAGDTEVLRGLLERRSDVNWRTFKEEPTLGIPPLTSVLDIASFYKHHEATRFLLEARAELERGFTASAVQCAAMSDNARSLNPKP</sequence>
<reference evidence="2" key="1">
    <citation type="submission" date="2021-02" db="EMBL/GenBank/DDBJ databases">
        <authorList>
            <person name="Dougan E. K."/>
            <person name="Rhodes N."/>
            <person name="Thang M."/>
            <person name="Chan C."/>
        </authorList>
    </citation>
    <scope>NUCLEOTIDE SEQUENCE</scope>
</reference>
<dbReference type="PROSITE" id="PS50297">
    <property type="entry name" value="ANK_REP_REGION"/>
    <property type="match status" value="1"/>
</dbReference>
<comment type="caution">
    <text evidence="2">The sequence shown here is derived from an EMBL/GenBank/DDBJ whole genome shotgun (WGS) entry which is preliminary data.</text>
</comment>
<dbReference type="Pfam" id="PF00023">
    <property type="entry name" value="Ank"/>
    <property type="match status" value="1"/>
</dbReference>
<feature type="repeat" description="ANK" evidence="1">
    <location>
        <begin position="325"/>
        <end position="357"/>
    </location>
</feature>
<organism evidence="2 3">
    <name type="scientific">Symbiodinium natans</name>
    <dbReference type="NCBI Taxonomy" id="878477"/>
    <lineage>
        <taxon>Eukaryota</taxon>
        <taxon>Sar</taxon>
        <taxon>Alveolata</taxon>
        <taxon>Dinophyceae</taxon>
        <taxon>Suessiales</taxon>
        <taxon>Symbiodiniaceae</taxon>
        <taxon>Symbiodinium</taxon>
    </lineage>
</organism>
<dbReference type="EMBL" id="CAJNDS010002446">
    <property type="protein sequence ID" value="CAE7478201.1"/>
    <property type="molecule type" value="Genomic_DNA"/>
</dbReference>
<dbReference type="SMART" id="SM00248">
    <property type="entry name" value="ANK"/>
    <property type="match status" value="2"/>
</dbReference>
<evidence type="ECO:0000313" key="3">
    <source>
        <dbReference type="Proteomes" id="UP000604046"/>
    </source>
</evidence>
<gene>
    <name evidence="2" type="primary">ANKRD17</name>
    <name evidence="2" type="ORF">SNAT2548_LOCUS26855</name>
</gene>
<accession>A0A812SGB3</accession>
<keyword evidence="3" id="KW-1185">Reference proteome</keyword>
<protein>
    <submittedName>
        <fullName evidence="2">ANKRD17 protein</fullName>
    </submittedName>
</protein>
<dbReference type="PROSITE" id="PS50088">
    <property type="entry name" value="ANK_REPEAT"/>
    <property type="match status" value="1"/>
</dbReference>
<dbReference type="InterPro" id="IPR002110">
    <property type="entry name" value="Ankyrin_rpt"/>
</dbReference>
<proteinExistence type="predicted"/>
<evidence type="ECO:0000313" key="2">
    <source>
        <dbReference type="EMBL" id="CAE7478201.1"/>
    </source>
</evidence>
<evidence type="ECO:0000256" key="1">
    <source>
        <dbReference type="PROSITE-ProRule" id="PRU00023"/>
    </source>
</evidence>
<keyword evidence="1" id="KW-0040">ANK repeat</keyword>
<dbReference type="Proteomes" id="UP000604046">
    <property type="component" value="Unassembled WGS sequence"/>
</dbReference>
<dbReference type="SUPFAM" id="SSF48403">
    <property type="entry name" value="Ankyrin repeat"/>
    <property type="match status" value="1"/>
</dbReference>
<name>A0A812SGB3_9DINO</name>
<dbReference type="Gene3D" id="1.25.40.20">
    <property type="entry name" value="Ankyrin repeat-containing domain"/>
    <property type="match status" value="1"/>
</dbReference>